<dbReference type="AlphaFoldDB" id="A0A915L3Q2"/>
<evidence type="ECO:0000313" key="2">
    <source>
        <dbReference type="WBParaSite" id="nRc.2.0.1.t45127-RA"/>
    </source>
</evidence>
<proteinExistence type="predicted"/>
<keyword evidence="1" id="KW-1185">Reference proteome</keyword>
<dbReference type="Proteomes" id="UP000887565">
    <property type="component" value="Unplaced"/>
</dbReference>
<accession>A0A915L3Q2</accession>
<protein>
    <submittedName>
        <fullName evidence="2">Uncharacterized protein</fullName>
    </submittedName>
</protein>
<evidence type="ECO:0000313" key="1">
    <source>
        <dbReference type="Proteomes" id="UP000887565"/>
    </source>
</evidence>
<organism evidence="1 2">
    <name type="scientific">Romanomermis culicivorax</name>
    <name type="common">Nematode worm</name>
    <dbReference type="NCBI Taxonomy" id="13658"/>
    <lineage>
        <taxon>Eukaryota</taxon>
        <taxon>Metazoa</taxon>
        <taxon>Ecdysozoa</taxon>
        <taxon>Nematoda</taxon>
        <taxon>Enoplea</taxon>
        <taxon>Dorylaimia</taxon>
        <taxon>Mermithida</taxon>
        <taxon>Mermithoidea</taxon>
        <taxon>Mermithidae</taxon>
        <taxon>Romanomermis</taxon>
    </lineage>
</organism>
<sequence>MRPGPSTRDVKKSNEEQASNWFKKWINYRSYEPSVSNFDSAEEHTAVGQVQSQVSETEQRQEGKAVEMSKVQEELVRISFKMAKQAEGEASVAKNVRGGRIMEKQRPTTLPRIIHLMEEMLDKIRSKWRPTLKSNLMDMNMDDYYKDVQVELMDD</sequence>
<name>A0A915L3Q2_ROMCU</name>
<reference evidence="2" key="1">
    <citation type="submission" date="2022-11" db="UniProtKB">
        <authorList>
            <consortium name="WormBaseParasite"/>
        </authorList>
    </citation>
    <scope>IDENTIFICATION</scope>
</reference>
<dbReference type="WBParaSite" id="nRc.2.0.1.t45127-RA">
    <property type="protein sequence ID" value="nRc.2.0.1.t45127-RA"/>
    <property type="gene ID" value="nRc.2.0.1.g45127"/>
</dbReference>